<dbReference type="Gene3D" id="3.90.132.10">
    <property type="entry name" value="Leishmanolysin , domain 2"/>
    <property type="match status" value="1"/>
</dbReference>
<dbReference type="PANTHER" id="PTHR10942:SF0">
    <property type="entry name" value="LEISHMANOLYSIN-LIKE PEPTIDASE"/>
    <property type="match status" value="1"/>
</dbReference>
<dbReference type="AlphaFoldDB" id="A0AA88L235"/>
<dbReference type="InterPro" id="IPR001577">
    <property type="entry name" value="Peptidase_M8"/>
</dbReference>
<keyword evidence="3 8" id="KW-0479">Metal-binding</keyword>
<evidence type="ECO:0000256" key="6">
    <source>
        <dbReference type="ARBA" id="ARBA00023049"/>
    </source>
</evidence>
<evidence type="ECO:0000313" key="10">
    <source>
        <dbReference type="Proteomes" id="UP001187531"/>
    </source>
</evidence>
<dbReference type="GO" id="GO:0046872">
    <property type="term" value="F:metal ion binding"/>
    <property type="evidence" value="ECO:0007669"/>
    <property type="project" value="UniProtKB-KW"/>
</dbReference>
<dbReference type="GO" id="GO:0005737">
    <property type="term" value="C:cytoplasm"/>
    <property type="evidence" value="ECO:0007669"/>
    <property type="project" value="TreeGrafter"/>
</dbReference>
<organism evidence="9 10">
    <name type="scientific">Artemia franciscana</name>
    <name type="common">Brine shrimp</name>
    <name type="synonym">Artemia sanfranciscana</name>
    <dbReference type="NCBI Taxonomy" id="6661"/>
    <lineage>
        <taxon>Eukaryota</taxon>
        <taxon>Metazoa</taxon>
        <taxon>Ecdysozoa</taxon>
        <taxon>Arthropoda</taxon>
        <taxon>Crustacea</taxon>
        <taxon>Branchiopoda</taxon>
        <taxon>Anostraca</taxon>
        <taxon>Artemiidae</taxon>
        <taxon>Artemia</taxon>
    </lineage>
</organism>
<evidence type="ECO:0000256" key="8">
    <source>
        <dbReference type="RuleBase" id="RU366077"/>
    </source>
</evidence>
<keyword evidence="10" id="KW-1185">Reference proteome</keyword>
<sequence length="282" mass="32722">MEDTGWYKANMSMAQDLTWGQNLGCDFSQRSCHEWMELRTQRGESTHPFCDKVKRDPLETDCTDDRNSVALCNLVEYNTELPPIYQNFQSIPHISDRNVGFYGGSVSLADYCPYIQEFTWRSENVAIRGSQCLFAENNPAPEKNFALEKYGNNSRCIYHSGQWEERACKQSRQWQQWGSGCYEFKCHHGRLGIIVENHTYTCYYTGQEIAIRRYSSDWLHVGKIVCPSCQELCGGSRITNNRRALFCRTLIGWTADENVPIRTPKYLIEETRFNIPYCVTIS</sequence>
<dbReference type="Gene3D" id="2.10.55.10">
    <property type="entry name" value="Leishmanolysin domain 3"/>
    <property type="match status" value="1"/>
</dbReference>
<dbReference type="FunFam" id="2.10.55.10:FF:000001">
    <property type="entry name" value="Leishmanolysin like peptidase"/>
    <property type="match status" value="1"/>
</dbReference>
<comment type="similarity">
    <text evidence="1 8">Belongs to the peptidase M8 family.</text>
</comment>
<accession>A0AA88L235</accession>
<evidence type="ECO:0000313" key="9">
    <source>
        <dbReference type="EMBL" id="KAK2713757.1"/>
    </source>
</evidence>
<gene>
    <name evidence="9" type="ORF">QYM36_009592</name>
</gene>
<keyword evidence="5 8" id="KW-0862">Zinc</keyword>
<reference evidence="9" key="1">
    <citation type="submission" date="2023-07" db="EMBL/GenBank/DDBJ databases">
        <title>Chromosome-level genome assembly of Artemia franciscana.</title>
        <authorList>
            <person name="Jo E."/>
        </authorList>
    </citation>
    <scope>NUCLEOTIDE SEQUENCE</scope>
    <source>
        <tissue evidence="9">Whole body</tissue>
    </source>
</reference>
<dbReference type="EC" id="3.4.24.-" evidence="8"/>
<dbReference type="Pfam" id="PF01457">
    <property type="entry name" value="Peptidase_M8"/>
    <property type="match status" value="1"/>
</dbReference>
<evidence type="ECO:0000256" key="7">
    <source>
        <dbReference type="ARBA" id="ARBA00039717"/>
    </source>
</evidence>
<dbReference type="GO" id="GO:0004222">
    <property type="term" value="F:metalloendopeptidase activity"/>
    <property type="evidence" value="ECO:0007669"/>
    <property type="project" value="UniProtKB-UniRule"/>
</dbReference>
<evidence type="ECO:0000256" key="5">
    <source>
        <dbReference type="ARBA" id="ARBA00022833"/>
    </source>
</evidence>
<proteinExistence type="inferred from homology"/>
<dbReference type="Gene3D" id="2.30.34.10">
    <property type="entry name" value="Leishmanolysin domain 4"/>
    <property type="match status" value="1"/>
</dbReference>
<evidence type="ECO:0000256" key="3">
    <source>
        <dbReference type="ARBA" id="ARBA00022723"/>
    </source>
</evidence>
<comment type="cofactor">
    <cofactor evidence="8">
        <name>Zn(2+)</name>
        <dbReference type="ChEBI" id="CHEBI:29105"/>
    </cofactor>
    <text evidence="8">Binds 1 zinc ion per subunit.</text>
</comment>
<evidence type="ECO:0000256" key="1">
    <source>
        <dbReference type="ARBA" id="ARBA00005860"/>
    </source>
</evidence>
<name>A0AA88L235_ARTSF</name>
<keyword evidence="2 8" id="KW-0645">Protease</keyword>
<dbReference type="SUPFAM" id="SSF55486">
    <property type="entry name" value="Metalloproteases ('zincins'), catalytic domain"/>
    <property type="match status" value="1"/>
</dbReference>
<keyword evidence="4 8" id="KW-0378">Hydrolase</keyword>
<dbReference type="GO" id="GO:0016020">
    <property type="term" value="C:membrane"/>
    <property type="evidence" value="ECO:0007669"/>
    <property type="project" value="InterPro"/>
</dbReference>
<dbReference type="EMBL" id="JAVRJZ010000014">
    <property type="protein sequence ID" value="KAK2713757.1"/>
    <property type="molecule type" value="Genomic_DNA"/>
</dbReference>
<dbReference type="PANTHER" id="PTHR10942">
    <property type="entry name" value="LEISHMANOLYSIN-LIKE PEPTIDASE"/>
    <property type="match status" value="1"/>
</dbReference>
<protein>
    <recommendedName>
        <fullName evidence="7 8">Leishmanolysin-like peptidase</fullName>
        <ecNumber evidence="8">3.4.24.-</ecNumber>
    </recommendedName>
</protein>
<dbReference type="Proteomes" id="UP001187531">
    <property type="component" value="Unassembled WGS sequence"/>
</dbReference>
<dbReference type="GO" id="GO:0007155">
    <property type="term" value="P:cell adhesion"/>
    <property type="evidence" value="ECO:0007669"/>
    <property type="project" value="InterPro"/>
</dbReference>
<comment type="caution">
    <text evidence="9">The sequence shown here is derived from an EMBL/GenBank/DDBJ whole genome shotgun (WGS) entry which is preliminary data.</text>
</comment>
<dbReference type="GO" id="GO:0006508">
    <property type="term" value="P:proteolysis"/>
    <property type="evidence" value="ECO:0007669"/>
    <property type="project" value="UniProtKB-KW"/>
</dbReference>
<keyword evidence="6 8" id="KW-0482">Metalloprotease</keyword>
<evidence type="ECO:0000256" key="2">
    <source>
        <dbReference type="ARBA" id="ARBA00022670"/>
    </source>
</evidence>
<evidence type="ECO:0000256" key="4">
    <source>
        <dbReference type="ARBA" id="ARBA00022801"/>
    </source>
</evidence>